<sequence>MREVTMRSLCYVTFLLILSISKVQLSTSVRLLAESPHGQPGAPAPLPPGDLPGNIPANVPASMSDNIPGNLPASLPENMPVNLPANVPPGVLANVPPGMLASVPPEMLANLSTTMAGDAVQDPAGGAGQHPARQAATKRDARYVGHPRGDEAAGAAAARAACCWGIPGQRSGGLAADPQDARLIGADEPLVPADAFGVPAEDAAKPLALRVRREDPKVHQQDGKGEHRFLKKAASLLMVHARARHGLIPRPSLP</sequence>
<evidence type="ECO:0000256" key="2">
    <source>
        <dbReference type="SAM" id="SignalP"/>
    </source>
</evidence>
<feature type="signal peptide" evidence="2">
    <location>
        <begin position="1"/>
        <end position="25"/>
    </location>
</feature>
<feature type="region of interest" description="Disordered" evidence="1">
    <location>
        <begin position="121"/>
        <end position="148"/>
    </location>
</feature>
<feature type="chain" id="PRO_5035834654" evidence="2">
    <location>
        <begin position="26"/>
        <end position="254"/>
    </location>
</feature>
<evidence type="ECO:0000313" key="4">
    <source>
        <dbReference type="Proteomes" id="UP000015106"/>
    </source>
</evidence>
<dbReference type="AlphaFoldDB" id="A0A8R7PEG0"/>
<accession>A0A8R7PEG0</accession>
<proteinExistence type="predicted"/>
<protein>
    <submittedName>
        <fullName evidence="3">Uncharacterized protein</fullName>
    </submittedName>
</protein>
<keyword evidence="2" id="KW-0732">Signal</keyword>
<evidence type="ECO:0000313" key="3">
    <source>
        <dbReference type="EnsemblPlants" id="TuG1812G0200002937.01.T01"/>
    </source>
</evidence>
<dbReference type="Gramene" id="TuG1812G0200002937.01.T01">
    <property type="protein sequence ID" value="TuG1812G0200002937.01.T01"/>
    <property type="gene ID" value="TuG1812G0200002937.01"/>
</dbReference>
<organism evidence="3 4">
    <name type="scientific">Triticum urartu</name>
    <name type="common">Red wild einkorn</name>
    <name type="synonym">Crithodium urartu</name>
    <dbReference type="NCBI Taxonomy" id="4572"/>
    <lineage>
        <taxon>Eukaryota</taxon>
        <taxon>Viridiplantae</taxon>
        <taxon>Streptophyta</taxon>
        <taxon>Embryophyta</taxon>
        <taxon>Tracheophyta</taxon>
        <taxon>Spermatophyta</taxon>
        <taxon>Magnoliopsida</taxon>
        <taxon>Liliopsida</taxon>
        <taxon>Poales</taxon>
        <taxon>Poaceae</taxon>
        <taxon>BOP clade</taxon>
        <taxon>Pooideae</taxon>
        <taxon>Triticodae</taxon>
        <taxon>Triticeae</taxon>
        <taxon>Triticinae</taxon>
        <taxon>Triticum</taxon>
    </lineage>
</organism>
<feature type="compositionally biased region" description="Basic and acidic residues" evidence="1">
    <location>
        <begin position="137"/>
        <end position="148"/>
    </location>
</feature>
<evidence type="ECO:0000256" key="1">
    <source>
        <dbReference type="SAM" id="MobiDB-lite"/>
    </source>
</evidence>
<dbReference type="EnsemblPlants" id="TuG1812G0200002937.01.T01">
    <property type="protein sequence ID" value="TuG1812G0200002937.01.T01"/>
    <property type="gene ID" value="TuG1812G0200002937.01"/>
</dbReference>
<dbReference type="Proteomes" id="UP000015106">
    <property type="component" value="Chromosome 2"/>
</dbReference>
<name>A0A8R7PEG0_TRIUA</name>
<keyword evidence="4" id="KW-1185">Reference proteome</keyword>
<reference evidence="3" key="2">
    <citation type="submission" date="2018-03" db="EMBL/GenBank/DDBJ databases">
        <title>The Triticum urartu genome reveals the dynamic nature of wheat genome evolution.</title>
        <authorList>
            <person name="Ling H."/>
            <person name="Ma B."/>
            <person name="Shi X."/>
            <person name="Liu H."/>
            <person name="Dong L."/>
            <person name="Sun H."/>
            <person name="Cao Y."/>
            <person name="Gao Q."/>
            <person name="Zheng S."/>
            <person name="Li Y."/>
            <person name="Yu Y."/>
            <person name="Du H."/>
            <person name="Qi M."/>
            <person name="Li Y."/>
            <person name="Yu H."/>
            <person name="Cui Y."/>
            <person name="Wang N."/>
            <person name="Chen C."/>
            <person name="Wu H."/>
            <person name="Zhao Y."/>
            <person name="Zhang J."/>
            <person name="Li Y."/>
            <person name="Zhou W."/>
            <person name="Zhang B."/>
            <person name="Hu W."/>
            <person name="Eijk M."/>
            <person name="Tang J."/>
            <person name="Witsenboer H."/>
            <person name="Zhao S."/>
            <person name="Li Z."/>
            <person name="Zhang A."/>
            <person name="Wang D."/>
            <person name="Liang C."/>
        </authorList>
    </citation>
    <scope>NUCLEOTIDE SEQUENCE [LARGE SCALE GENOMIC DNA]</scope>
    <source>
        <strain evidence="3">cv. G1812</strain>
    </source>
</reference>
<reference evidence="4" key="1">
    <citation type="journal article" date="2013" name="Nature">
        <title>Draft genome of the wheat A-genome progenitor Triticum urartu.</title>
        <authorList>
            <person name="Ling H.Q."/>
            <person name="Zhao S."/>
            <person name="Liu D."/>
            <person name="Wang J."/>
            <person name="Sun H."/>
            <person name="Zhang C."/>
            <person name="Fan H."/>
            <person name="Li D."/>
            <person name="Dong L."/>
            <person name="Tao Y."/>
            <person name="Gao C."/>
            <person name="Wu H."/>
            <person name="Li Y."/>
            <person name="Cui Y."/>
            <person name="Guo X."/>
            <person name="Zheng S."/>
            <person name="Wang B."/>
            <person name="Yu K."/>
            <person name="Liang Q."/>
            <person name="Yang W."/>
            <person name="Lou X."/>
            <person name="Chen J."/>
            <person name="Feng M."/>
            <person name="Jian J."/>
            <person name="Zhang X."/>
            <person name="Luo G."/>
            <person name="Jiang Y."/>
            <person name="Liu J."/>
            <person name="Wang Z."/>
            <person name="Sha Y."/>
            <person name="Zhang B."/>
            <person name="Wu H."/>
            <person name="Tang D."/>
            <person name="Shen Q."/>
            <person name="Xue P."/>
            <person name="Zou S."/>
            <person name="Wang X."/>
            <person name="Liu X."/>
            <person name="Wang F."/>
            <person name="Yang Y."/>
            <person name="An X."/>
            <person name="Dong Z."/>
            <person name="Zhang K."/>
            <person name="Zhang X."/>
            <person name="Luo M.C."/>
            <person name="Dvorak J."/>
            <person name="Tong Y."/>
            <person name="Wang J."/>
            <person name="Yang H."/>
            <person name="Li Z."/>
            <person name="Wang D."/>
            <person name="Zhang A."/>
            <person name="Wang J."/>
        </authorList>
    </citation>
    <scope>NUCLEOTIDE SEQUENCE</scope>
    <source>
        <strain evidence="4">cv. G1812</strain>
    </source>
</reference>
<feature type="region of interest" description="Disordered" evidence="1">
    <location>
        <begin position="36"/>
        <end position="55"/>
    </location>
</feature>
<reference evidence="3" key="3">
    <citation type="submission" date="2022-06" db="UniProtKB">
        <authorList>
            <consortium name="EnsemblPlants"/>
        </authorList>
    </citation>
    <scope>IDENTIFICATION</scope>
</reference>